<dbReference type="EMBL" id="HBUF01120991">
    <property type="protein sequence ID" value="CAG6642125.1"/>
    <property type="molecule type" value="Transcribed_RNA"/>
</dbReference>
<evidence type="ECO:0000313" key="2">
    <source>
        <dbReference type="EMBL" id="CAG6742929.1"/>
    </source>
</evidence>
<reference evidence="2" key="1">
    <citation type="submission" date="2021-05" db="EMBL/GenBank/DDBJ databases">
        <authorList>
            <person name="Alioto T."/>
            <person name="Alioto T."/>
            <person name="Gomez Garrido J."/>
        </authorList>
    </citation>
    <scope>NUCLEOTIDE SEQUENCE</scope>
</reference>
<proteinExistence type="predicted"/>
<organism evidence="2">
    <name type="scientific">Cacopsylla melanoneura</name>
    <dbReference type="NCBI Taxonomy" id="428564"/>
    <lineage>
        <taxon>Eukaryota</taxon>
        <taxon>Metazoa</taxon>
        <taxon>Ecdysozoa</taxon>
        <taxon>Arthropoda</taxon>
        <taxon>Hexapoda</taxon>
        <taxon>Insecta</taxon>
        <taxon>Pterygota</taxon>
        <taxon>Neoptera</taxon>
        <taxon>Paraneoptera</taxon>
        <taxon>Hemiptera</taxon>
        <taxon>Sternorrhyncha</taxon>
        <taxon>Psylloidea</taxon>
        <taxon>Psyllidae</taxon>
        <taxon>Psyllinae</taxon>
        <taxon>Cacopsylla</taxon>
    </lineage>
</organism>
<keyword evidence="1" id="KW-1133">Transmembrane helix</keyword>
<feature type="transmembrane region" description="Helical" evidence="1">
    <location>
        <begin position="12"/>
        <end position="32"/>
    </location>
</feature>
<keyword evidence="1" id="KW-0472">Membrane</keyword>
<sequence length="120" mass="13918">MRVLKPNEKWDVAPFVALDVLNKHFTLFIFVAEIPLFPFPLVSAPFLLLYIASNFLLYSSLIPVWSFKRCMYFKPSRVIIVVLSQIQQHIPTLHCNVWHSNSRPTEWDSTSLNIVDLSSL</sequence>
<protein>
    <submittedName>
        <fullName evidence="2">Uncharacterized protein</fullName>
    </submittedName>
</protein>
<feature type="transmembrane region" description="Helical" evidence="1">
    <location>
        <begin position="44"/>
        <end position="67"/>
    </location>
</feature>
<dbReference type="EMBL" id="HBUF01440805">
    <property type="protein sequence ID" value="CAG6742929.1"/>
    <property type="molecule type" value="Transcribed_RNA"/>
</dbReference>
<dbReference type="AlphaFoldDB" id="A0A8D8Z9J4"/>
<name>A0A8D8Z9J4_9HEMI</name>
<evidence type="ECO:0000256" key="1">
    <source>
        <dbReference type="SAM" id="Phobius"/>
    </source>
</evidence>
<accession>A0A8D8Z9J4</accession>
<keyword evidence="1" id="KW-0812">Transmembrane</keyword>